<evidence type="ECO:0000313" key="3">
    <source>
        <dbReference type="Proteomes" id="UP000247591"/>
    </source>
</evidence>
<dbReference type="EMBL" id="QJSP01000011">
    <property type="protein sequence ID" value="PYE14993.1"/>
    <property type="molecule type" value="Genomic_DNA"/>
</dbReference>
<feature type="domain" description="SnoaL-like" evidence="1">
    <location>
        <begin position="13"/>
        <end position="102"/>
    </location>
</feature>
<evidence type="ECO:0000259" key="1">
    <source>
        <dbReference type="Pfam" id="PF12680"/>
    </source>
</evidence>
<keyword evidence="3" id="KW-1185">Reference proteome</keyword>
<dbReference type="InterPro" id="IPR032710">
    <property type="entry name" value="NTF2-like_dom_sf"/>
</dbReference>
<organism evidence="2 3">
    <name type="scientific">Williamsia limnetica</name>
    <dbReference type="NCBI Taxonomy" id="882452"/>
    <lineage>
        <taxon>Bacteria</taxon>
        <taxon>Bacillati</taxon>
        <taxon>Actinomycetota</taxon>
        <taxon>Actinomycetes</taxon>
        <taxon>Mycobacteriales</taxon>
        <taxon>Nocardiaceae</taxon>
        <taxon>Williamsia</taxon>
    </lineage>
</organism>
<comment type="caution">
    <text evidence="2">The sequence shown here is derived from an EMBL/GenBank/DDBJ whole genome shotgun (WGS) entry which is preliminary data.</text>
</comment>
<protein>
    <submittedName>
        <fullName evidence="2">SnoaL-like protein</fullName>
    </submittedName>
</protein>
<gene>
    <name evidence="2" type="ORF">DFR67_11168</name>
</gene>
<dbReference type="RefSeq" id="WP_110471011.1">
    <property type="nucleotide sequence ID" value="NZ_QJSP01000011.1"/>
</dbReference>
<name>A0A318RL54_WILLI</name>
<dbReference type="InterPro" id="IPR037401">
    <property type="entry name" value="SnoaL-like"/>
</dbReference>
<dbReference type="Pfam" id="PF12680">
    <property type="entry name" value="SnoaL_2"/>
    <property type="match status" value="1"/>
</dbReference>
<proteinExistence type="predicted"/>
<dbReference type="Gene3D" id="3.10.450.50">
    <property type="match status" value="1"/>
</dbReference>
<dbReference type="SUPFAM" id="SSF54427">
    <property type="entry name" value="NTF2-like"/>
    <property type="match status" value="1"/>
</dbReference>
<reference evidence="2 3" key="1">
    <citation type="submission" date="2018-06" db="EMBL/GenBank/DDBJ databases">
        <title>Genomic Encyclopedia of Type Strains, Phase IV (KMG-IV): sequencing the most valuable type-strain genomes for metagenomic binning, comparative biology and taxonomic classification.</title>
        <authorList>
            <person name="Goeker M."/>
        </authorList>
    </citation>
    <scope>NUCLEOTIDE SEQUENCE [LARGE SCALE GENOMIC DNA]</scope>
    <source>
        <strain evidence="2 3">DSM 45521</strain>
    </source>
</reference>
<dbReference type="Proteomes" id="UP000247591">
    <property type="component" value="Unassembled WGS sequence"/>
</dbReference>
<dbReference type="AlphaFoldDB" id="A0A318RL54"/>
<sequence length="267" mass="28756">MQTFSRDEMLSVVERSPTAAGAHDRDAWVGLFTADGIVNDPVGSRPHAGRGEIERFYDTFIGPRNVTFHRNVDVVCGHTVVRDVELEVEMSAKVTMRVPVHIRYDLREVGKQLRIERLAAYWELPGMIAQFMQSGIAAAPVSLHLSRALVKNQGLLGALGFAGGFRRVGAGAKATVANFMDAVATGDAAGAGRYLDREAAVTISGDDAGGQVWATALRGLRAHKYLAAGHTVAVGLEHDDWKGFGLFEFDSSRGPIKSVDVLIDPDA</sequence>
<dbReference type="OrthoDB" id="5735022at2"/>
<evidence type="ECO:0000313" key="2">
    <source>
        <dbReference type="EMBL" id="PYE14993.1"/>
    </source>
</evidence>
<accession>A0A318RL54</accession>